<evidence type="ECO:0000313" key="3">
    <source>
        <dbReference type="EnsemblProtists" id="EOD05090"/>
    </source>
</evidence>
<feature type="compositionally biased region" description="Low complexity" evidence="1">
    <location>
        <begin position="160"/>
        <end position="182"/>
    </location>
</feature>
<organism evidence="3 4">
    <name type="scientific">Emiliania huxleyi (strain CCMP1516)</name>
    <dbReference type="NCBI Taxonomy" id="280463"/>
    <lineage>
        <taxon>Eukaryota</taxon>
        <taxon>Haptista</taxon>
        <taxon>Haptophyta</taxon>
        <taxon>Prymnesiophyceae</taxon>
        <taxon>Isochrysidales</taxon>
        <taxon>Noelaerhabdaceae</taxon>
        <taxon>Emiliania</taxon>
    </lineage>
</organism>
<dbReference type="Proteomes" id="UP000013827">
    <property type="component" value="Unassembled WGS sequence"/>
</dbReference>
<dbReference type="AlphaFoldDB" id="A0A0D3I1F5"/>
<dbReference type="PaxDb" id="2903-EOD05090"/>
<feature type="signal peptide" evidence="2">
    <location>
        <begin position="1"/>
        <end position="19"/>
    </location>
</feature>
<sequence>MARRLQRIVLSLAAATTLGDEPHTSQPSSLAAIDMAATKELVMKNEKVVLLLHTRGCHRAESFSPTLASVAERVPGLEFARLSLEPDATDTGGGFAKGVEAGRPMLKAFFRNAPPGKRVLEYAGPPNEAAVLEWARAVDAWDGSDALADGWEVGKAPAEASGGSRSSGRTTRAGAGALSTGTPSFGGGGYRGGRRNFSSGSSSSFGNIPDIPAPSASLVAAAVVGASALYLAKRGEMMTDAGVTYVVQNNLTRPNQP</sequence>
<accession>A0A0D3I1F5</accession>
<keyword evidence="4" id="KW-1185">Reference proteome</keyword>
<name>A0A0D3I1F5_EMIH1</name>
<protein>
    <recommendedName>
        <fullName evidence="5">Thioredoxin domain-containing protein</fullName>
    </recommendedName>
</protein>
<dbReference type="RefSeq" id="XP_005757519.1">
    <property type="nucleotide sequence ID" value="XM_005757462.1"/>
</dbReference>
<dbReference type="KEGG" id="ehx:EMIHUDRAFT_121489"/>
<keyword evidence="2" id="KW-0732">Signal</keyword>
<proteinExistence type="predicted"/>
<dbReference type="EnsemblProtists" id="EOD05090">
    <property type="protein sequence ID" value="EOD05090"/>
    <property type="gene ID" value="EMIHUDRAFT_121489"/>
</dbReference>
<dbReference type="HOGENOM" id="CLU_1083530_0_0_1"/>
<feature type="chain" id="PRO_5044285558" description="Thioredoxin domain-containing protein" evidence="2">
    <location>
        <begin position="20"/>
        <end position="257"/>
    </location>
</feature>
<evidence type="ECO:0000256" key="2">
    <source>
        <dbReference type="SAM" id="SignalP"/>
    </source>
</evidence>
<evidence type="ECO:0000313" key="4">
    <source>
        <dbReference type="Proteomes" id="UP000013827"/>
    </source>
</evidence>
<reference evidence="4" key="1">
    <citation type="journal article" date="2013" name="Nature">
        <title>Pan genome of the phytoplankton Emiliania underpins its global distribution.</title>
        <authorList>
            <person name="Read B.A."/>
            <person name="Kegel J."/>
            <person name="Klute M.J."/>
            <person name="Kuo A."/>
            <person name="Lefebvre S.C."/>
            <person name="Maumus F."/>
            <person name="Mayer C."/>
            <person name="Miller J."/>
            <person name="Monier A."/>
            <person name="Salamov A."/>
            <person name="Young J."/>
            <person name="Aguilar M."/>
            <person name="Claverie J.M."/>
            <person name="Frickenhaus S."/>
            <person name="Gonzalez K."/>
            <person name="Herman E.K."/>
            <person name="Lin Y.C."/>
            <person name="Napier J."/>
            <person name="Ogata H."/>
            <person name="Sarno A.F."/>
            <person name="Shmutz J."/>
            <person name="Schroeder D."/>
            <person name="de Vargas C."/>
            <person name="Verret F."/>
            <person name="von Dassow P."/>
            <person name="Valentin K."/>
            <person name="Van de Peer Y."/>
            <person name="Wheeler G."/>
            <person name="Dacks J.B."/>
            <person name="Delwiche C.F."/>
            <person name="Dyhrman S.T."/>
            <person name="Glockner G."/>
            <person name="John U."/>
            <person name="Richards T."/>
            <person name="Worden A.Z."/>
            <person name="Zhang X."/>
            <person name="Grigoriev I.V."/>
            <person name="Allen A.E."/>
            <person name="Bidle K."/>
            <person name="Borodovsky M."/>
            <person name="Bowler C."/>
            <person name="Brownlee C."/>
            <person name="Cock J.M."/>
            <person name="Elias M."/>
            <person name="Gladyshev V.N."/>
            <person name="Groth M."/>
            <person name="Guda C."/>
            <person name="Hadaegh A."/>
            <person name="Iglesias-Rodriguez M.D."/>
            <person name="Jenkins J."/>
            <person name="Jones B.M."/>
            <person name="Lawson T."/>
            <person name="Leese F."/>
            <person name="Lindquist E."/>
            <person name="Lobanov A."/>
            <person name="Lomsadze A."/>
            <person name="Malik S.B."/>
            <person name="Marsh M.E."/>
            <person name="Mackinder L."/>
            <person name="Mock T."/>
            <person name="Mueller-Roeber B."/>
            <person name="Pagarete A."/>
            <person name="Parker M."/>
            <person name="Probert I."/>
            <person name="Quesneville H."/>
            <person name="Raines C."/>
            <person name="Rensing S.A."/>
            <person name="Riano-Pachon D.M."/>
            <person name="Richier S."/>
            <person name="Rokitta S."/>
            <person name="Shiraiwa Y."/>
            <person name="Soanes D.M."/>
            <person name="van der Giezen M."/>
            <person name="Wahlund T.M."/>
            <person name="Williams B."/>
            <person name="Wilson W."/>
            <person name="Wolfe G."/>
            <person name="Wurch L.L."/>
        </authorList>
    </citation>
    <scope>NUCLEOTIDE SEQUENCE</scope>
</reference>
<evidence type="ECO:0000256" key="1">
    <source>
        <dbReference type="SAM" id="MobiDB-lite"/>
    </source>
</evidence>
<reference evidence="3" key="2">
    <citation type="submission" date="2024-10" db="UniProtKB">
        <authorList>
            <consortium name="EnsemblProtists"/>
        </authorList>
    </citation>
    <scope>IDENTIFICATION</scope>
</reference>
<feature type="region of interest" description="Disordered" evidence="1">
    <location>
        <begin position="155"/>
        <end position="193"/>
    </location>
</feature>
<dbReference type="GeneID" id="17251237"/>
<evidence type="ECO:0008006" key="5">
    <source>
        <dbReference type="Google" id="ProtNLM"/>
    </source>
</evidence>